<dbReference type="EMBL" id="JFKE01000001">
    <property type="protein sequence ID" value="KAJ57223.1"/>
    <property type="molecule type" value="Genomic_DNA"/>
</dbReference>
<dbReference type="GO" id="GO:0005737">
    <property type="term" value="C:cytoplasm"/>
    <property type="evidence" value="ECO:0007669"/>
    <property type="project" value="UniProtKB-SubCell"/>
</dbReference>
<keyword evidence="5" id="KW-0819">tRNA processing</keyword>
<dbReference type="AlphaFoldDB" id="A0A037ZNT8"/>
<proteinExistence type="inferred from homology"/>
<keyword evidence="12" id="KW-1185">Reference proteome</keyword>
<dbReference type="InterPro" id="IPR027417">
    <property type="entry name" value="P-loop_NTPase"/>
</dbReference>
<keyword evidence="7" id="KW-0547">Nucleotide-binding</keyword>
<evidence type="ECO:0000256" key="5">
    <source>
        <dbReference type="ARBA" id="ARBA00022694"/>
    </source>
</evidence>
<dbReference type="GO" id="GO:0005524">
    <property type="term" value="F:ATP binding"/>
    <property type="evidence" value="ECO:0007669"/>
    <property type="project" value="UniProtKB-KW"/>
</dbReference>
<evidence type="ECO:0000313" key="12">
    <source>
        <dbReference type="Proteomes" id="UP000026249"/>
    </source>
</evidence>
<dbReference type="GO" id="GO:0002949">
    <property type="term" value="P:tRNA threonylcarbamoyladenosine modification"/>
    <property type="evidence" value="ECO:0007669"/>
    <property type="project" value="InterPro"/>
</dbReference>
<reference evidence="11 12" key="1">
    <citation type="submission" date="2014-03" db="EMBL/GenBank/DDBJ databases">
        <title>Draft Genome Sequence of Actibacterium mucosum KCTC 23349, a Marine Alphaproteobacterium with Complex Ionic Requirements Isolated from Mediterranean Seawater at Malvarrosa Beach, Valencia, Spain.</title>
        <authorList>
            <person name="Arahal D.R."/>
            <person name="Shao Z."/>
            <person name="Lai Q."/>
            <person name="Pujalte M.J."/>
        </authorList>
    </citation>
    <scope>NUCLEOTIDE SEQUENCE [LARGE SCALE GENOMIC DNA]</scope>
    <source>
        <strain evidence="11 12">KCTC 23349</strain>
    </source>
</reference>
<dbReference type="SUPFAM" id="SSF52540">
    <property type="entry name" value="P-loop containing nucleoside triphosphate hydrolases"/>
    <property type="match status" value="1"/>
</dbReference>
<dbReference type="Gene3D" id="3.40.50.300">
    <property type="entry name" value="P-loop containing nucleotide triphosphate hydrolases"/>
    <property type="match status" value="1"/>
</dbReference>
<keyword evidence="6" id="KW-0479">Metal-binding</keyword>
<evidence type="ECO:0000313" key="11">
    <source>
        <dbReference type="EMBL" id="KAJ57223.1"/>
    </source>
</evidence>
<organism evidence="11 12">
    <name type="scientific">Actibacterium mucosum KCTC 23349</name>
    <dbReference type="NCBI Taxonomy" id="1454373"/>
    <lineage>
        <taxon>Bacteria</taxon>
        <taxon>Pseudomonadati</taxon>
        <taxon>Pseudomonadota</taxon>
        <taxon>Alphaproteobacteria</taxon>
        <taxon>Rhodobacterales</taxon>
        <taxon>Roseobacteraceae</taxon>
        <taxon>Actibacterium</taxon>
    </lineage>
</organism>
<evidence type="ECO:0000256" key="2">
    <source>
        <dbReference type="ARBA" id="ARBA00007599"/>
    </source>
</evidence>
<comment type="caution">
    <text evidence="11">The sequence shown here is derived from an EMBL/GenBank/DDBJ whole genome shotgun (WGS) entry which is preliminary data.</text>
</comment>
<evidence type="ECO:0000256" key="8">
    <source>
        <dbReference type="ARBA" id="ARBA00022840"/>
    </source>
</evidence>
<keyword evidence="8" id="KW-0067">ATP-binding</keyword>
<dbReference type="PANTHER" id="PTHR33540">
    <property type="entry name" value="TRNA THREONYLCARBAMOYLADENOSINE BIOSYNTHESIS PROTEIN TSAE"/>
    <property type="match status" value="1"/>
</dbReference>
<sequence>MGEGTDLFKVELAVASADETADLARNIGAVLLPGDTLLLSGPVGAGKSHFCRSLIQSRLAVFNRFEDVPSPTFTLVQTYVAGDVELWHADLYRLSDPSELFELGLDTAFDAAICLVEWPDRLGSDAPRDALRVGLHSGETHDHRIITLQGPTQWRTRLTGVINHD</sequence>
<evidence type="ECO:0000256" key="10">
    <source>
        <dbReference type="ARBA" id="ARBA00032441"/>
    </source>
</evidence>
<gene>
    <name evidence="11" type="ORF">ACMU_01645</name>
</gene>
<evidence type="ECO:0000256" key="1">
    <source>
        <dbReference type="ARBA" id="ARBA00004496"/>
    </source>
</evidence>
<protein>
    <recommendedName>
        <fullName evidence="3">tRNA threonylcarbamoyladenosine biosynthesis protein TsaE</fullName>
    </recommendedName>
    <alternativeName>
        <fullName evidence="10">t(6)A37 threonylcarbamoyladenosine biosynthesis protein TsaE</fullName>
    </alternativeName>
</protein>
<dbReference type="GO" id="GO:0046872">
    <property type="term" value="F:metal ion binding"/>
    <property type="evidence" value="ECO:0007669"/>
    <property type="project" value="UniProtKB-KW"/>
</dbReference>
<dbReference type="RefSeq" id="WP_035255490.1">
    <property type="nucleotide sequence ID" value="NZ_JFKE01000001.1"/>
</dbReference>
<comment type="similarity">
    <text evidence="2">Belongs to the TsaE family.</text>
</comment>
<dbReference type="OrthoDB" id="9800307at2"/>
<dbReference type="PANTHER" id="PTHR33540:SF2">
    <property type="entry name" value="TRNA THREONYLCARBAMOYLADENOSINE BIOSYNTHESIS PROTEIN TSAE"/>
    <property type="match status" value="1"/>
</dbReference>
<evidence type="ECO:0000256" key="9">
    <source>
        <dbReference type="ARBA" id="ARBA00022842"/>
    </source>
</evidence>
<name>A0A037ZNT8_9RHOB</name>
<dbReference type="Pfam" id="PF02367">
    <property type="entry name" value="TsaE"/>
    <property type="match status" value="1"/>
</dbReference>
<keyword evidence="9" id="KW-0460">Magnesium</keyword>
<dbReference type="Proteomes" id="UP000026249">
    <property type="component" value="Unassembled WGS sequence"/>
</dbReference>
<evidence type="ECO:0000256" key="3">
    <source>
        <dbReference type="ARBA" id="ARBA00019010"/>
    </source>
</evidence>
<evidence type="ECO:0000256" key="6">
    <source>
        <dbReference type="ARBA" id="ARBA00022723"/>
    </source>
</evidence>
<accession>A0A037ZNT8</accession>
<keyword evidence="4" id="KW-0963">Cytoplasm</keyword>
<evidence type="ECO:0000256" key="7">
    <source>
        <dbReference type="ARBA" id="ARBA00022741"/>
    </source>
</evidence>
<comment type="subcellular location">
    <subcellularLocation>
        <location evidence="1">Cytoplasm</location>
    </subcellularLocation>
</comment>
<dbReference type="NCBIfam" id="TIGR00150">
    <property type="entry name" value="T6A_YjeE"/>
    <property type="match status" value="1"/>
</dbReference>
<dbReference type="STRING" id="1454373.ACMU_01645"/>
<evidence type="ECO:0000256" key="4">
    <source>
        <dbReference type="ARBA" id="ARBA00022490"/>
    </source>
</evidence>
<dbReference type="InterPro" id="IPR003442">
    <property type="entry name" value="T6A_TsaE"/>
</dbReference>